<dbReference type="InterPro" id="IPR036875">
    <property type="entry name" value="Znf_CCHC_sf"/>
</dbReference>
<dbReference type="InterPro" id="IPR001878">
    <property type="entry name" value="Znf_CCHC"/>
</dbReference>
<keyword evidence="1" id="KW-0862">Zinc</keyword>
<evidence type="ECO:0000313" key="4">
    <source>
        <dbReference type="Proteomes" id="UP000541444"/>
    </source>
</evidence>
<name>A0A7J7MMB0_9MAGN</name>
<sequence>MPNSQNYTQLRPQTLQTHVPTQQSSLINTDHVQGVAAYNPTSLRFDHRSPINSYQQIQGQLYPPMPLTSTVPTPYFTASQYLPGNGFRDALTNDYRYADFGDDSRKGQYYEGEHYAPSFEQHSHFNGHGRGHGFNPPVGTPVRDQHERPMGSPSRAPRYLYATRYQDVLELDKVEKIFTYKRYGDPKQGYPMITEWSKMRRDMKERFIPMNYGEIGKLQSLQMGLSTIDDYTDQFYLLESRTHLHETEQQRVSRYNNEIVQLAKQASEFQITQSRPPVPAQTAKSPVILTVIAPRTYVLGNCYGCGKPGHQKRDCPAFVKKVGLIVDGMRESVIATVQRVLEGEDEDGIHTTFVRASSGAPPP</sequence>
<dbReference type="Gene3D" id="4.10.60.10">
    <property type="entry name" value="Zinc finger, CCHC-type"/>
    <property type="match status" value="1"/>
</dbReference>
<keyword evidence="1" id="KW-0479">Metal-binding</keyword>
<accession>A0A7J7MMB0</accession>
<comment type="caution">
    <text evidence="3">The sequence shown here is derived from an EMBL/GenBank/DDBJ whole genome shotgun (WGS) entry which is preliminary data.</text>
</comment>
<dbReference type="OrthoDB" id="1111214at2759"/>
<evidence type="ECO:0000259" key="2">
    <source>
        <dbReference type="PROSITE" id="PS50158"/>
    </source>
</evidence>
<reference evidence="3 4" key="1">
    <citation type="journal article" date="2020" name="IScience">
        <title>Genome Sequencing of the Endangered Kingdonia uniflora (Circaeasteraceae, Ranunculales) Reveals Potential Mechanisms of Evolutionary Specialization.</title>
        <authorList>
            <person name="Sun Y."/>
            <person name="Deng T."/>
            <person name="Zhang A."/>
            <person name="Moore M.J."/>
            <person name="Landis J.B."/>
            <person name="Lin N."/>
            <person name="Zhang H."/>
            <person name="Zhang X."/>
            <person name="Huang J."/>
            <person name="Zhang X."/>
            <person name="Sun H."/>
            <person name="Wang H."/>
        </authorList>
    </citation>
    <scope>NUCLEOTIDE SEQUENCE [LARGE SCALE GENOMIC DNA]</scope>
    <source>
        <strain evidence="3">TB1705</strain>
        <tissue evidence="3">Leaf</tissue>
    </source>
</reference>
<dbReference type="PROSITE" id="PS50158">
    <property type="entry name" value="ZF_CCHC"/>
    <property type="match status" value="1"/>
</dbReference>
<dbReference type="AlphaFoldDB" id="A0A7J7MMB0"/>
<protein>
    <recommendedName>
        <fullName evidence="2">CCHC-type domain-containing protein</fullName>
    </recommendedName>
</protein>
<dbReference type="Pfam" id="PF00098">
    <property type="entry name" value="zf-CCHC"/>
    <property type="match status" value="1"/>
</dbReference>
<keyword evidence="1" id="KW-0863">Zinc-finger</keyword>
<dbReference type="EMBL" id="JACGCM010001398">
    <property type="protein sequence ID" value="KAF6155957.1"/>
    <property type="molecule type" value="Genomic_DNA"/>
</dbReference>
<dbReference type="GO" id="GO:0008270">
    <property type="term" value="F:zinc ion binding"/>
    <property type="evidence" value="ECO:0007669"/>
    <property type="project" value="UniProtKB-KW"/>
</dbReference>
<keyword evidence="4" id="KW-1185">Reference proteome</keyword>
<gene>
    <name evidence="3" type="ORF">GIB67_039288</name>
</gene>
<dbReference type="SUPFAM" id="SSF57756">
    <property type="entry name" value="Retrovirus zinc finger-like domains"/>
    <property type="match status" value="1"/>
</dbReference>
<feature type="domain" description="CCHC-type" evidence="2">
    <location>
        <begin position="302"/>
        <end position="316"/>
    </location>
</feature>
<organism evidence="3 4">
    <name type="scientific">Kingdonia uniflora</name>
    <dbReference type="NCBI Taxonomy" id="39325"/>
    <lineage>
        <taxon>Eukaryota</taxon>
        <taxon>Viridiplantae</taxon>
        <taxon>Streptophyta</taxon>
        <taxon>Embryophyta</taxon>
        <taxon>Tracheophyta</taxon>
        <taxon>Spermatophyta</taxon>
        <taxon>Magnoliopsida</taxon>
        <taxon>Ranunculales</taxon>
        <taxon>Circaeasteraceae</taxon>
        <taxon>Kingdonia</taxon>
    </lineage>
</organism>
<evidence type="ECO:0000256" key="1">
    <source>
        <dbReference type="PROSITE-ProRule" id="PRU00047"/>
    </source>
</evidence>
<dbReference type="GO" id="GO:0003676">
    <property type="term" value="F:nucleic acid binding"/>
    <property type="evidence" value="ECO:0007669"/>
    <property type="project" value="InterPro"/>
</dbReference>
<evidence type="ECO:0000313" key="3">
    <source>
        <dbReference type="EMBL" id="KAF6155957.1"/>
    </source>
</evidence>
<dbReference type="SMART" id="SM00343">
    <property type="entry name" value="ZnF_C2HC"/>
    <property type="match status" value="1"/>
</dbReference>
<dbReference type="Proteomes" id="UP000541444">
    <property type="component" value="Unassembled WGS sequence"/>
</dbReference>
<proteinExistence type="predicted"/>